<gene>
    <name evidence="2" type="ORF">L227DRAFT_584712</name>
</gene>
<reference evidence="2" key="1">
    <citation type="journal article" date="2018" name="Genome Biol. Evol.">
        <title>Genomics and development of Lentinus tigrinus, a white-rot wood-decaying mushroom with dimorphic fruiting bodies.</title>
        <authorList>
            <person name="Wu B."/>
            <person name="Xu Z."/>
            <person name="Knudson A."/>
            <person name="Carlson A."/>
            <person name="Chen N."/>
            <person name="Kovaka S."/>
            <person name="LaButti K."/>
            <person name="Lipzen A."/>
            <person name="Pennachio C."/>
            <person name="Riley R."/>
            <person name="Schakwitz W."/>
            <person name="Umezawa K."/>
            <person name="Ohm R.A."/>
            <person name="Grigoriev I.V."/>
            <person name="Nagy L.G."/>
            <person name="Gibbons J."/>
            <person name="Hibbett D."/>
        </authorList>
    </citation>
    <scope>NUCLEOTIDE SEQUENCE [LARGE SCALE GENOMIC DNA]</scope>
    <source>
        <strain evidence="2">ALCF2SS1-6</strain>
    </source>
</reference>
<evidence type="ECO:0000313" key="3">
    <source>
        <dbReference type="Proteomes" id="UP000313359"/>
    </source>
</evidence>
<feature type="compositionally biased region" description="Polar residues" evidence="1">
    <location>
        <begin position="300"/>
        <end position="315"/>
    </location>
</feature>
<feature type="compositionally biased region" description="Basic and acidic residues" evidence="1">
    <location>
        <begin position="148"/>
        <end position="162"/>
    </location>
</feature>
<protein>
    <submittedName>
        <fullName evidence="2">Uncharacterized protein</fullName>
    </submittedName>
</protein>
<feature type="region of interest" description="Disordered" evidence="1">
    <location>
        <begin position="1"/>
        <end position="162"/>
    </location>
</feature>
<feature type="compositionally biased region" description="Polar residues" evidence="1">
    <location>
        <begin position="365"/>
        <end position="374"/>
    </location>
</feature>
<dbReference type="EMBL" id="ML122257">
    <property type="protein sequence ID" value="RPD63082.1"/>
    <property type="molecule type" value="Genomic_DNA"/>
</dbReference>
<accession>A0A5C2SH28</accession>
<feature type="region of interest" description="Disordered" evidence="1">
    <location>
        <begin position="361"/>
        <end position="391"/>
    </location>
</feature>
<organism evidence="2 3">
    <name type="scientific">Lentinus tigrinus ALCF2SS1-6</name>
    <dbReference type="NCBI Taxonomy" id="1328759"/>
    <lineage>
        <taxon>Eukaryota</taxon>
        <taxon>Fungi</taxon>
        <taxon>Dikarya</taxon>
        <taxon>Basidiomycota</taxon>
        <taxon>Agaricomycotina</taxon>
        <taxon>Agaricomycetes</taxon>
        <taxon>Polyporales</taxon>
        <taxon>Polyporaceae</taxon>
        <taxon>Lentinus</taxon>
    </lineage>
</organism>
<feature type="compositionally biased region" description="Polar residues" evidence="1">
    <location>
        <begin position="209"/>
        <end position="224"/>
    </location>
</feature>
<proteinExistence type="predicted"/>
<feature type="compositionally biased region" description="Basic and acidic residues" evidence="1">
    <location>
        <begin position="49"/>
        <end position="65"/>
    </location>
</feature>
<dbReference type="OrthoDB" id="2688840at2759"/>
<name>A0A5C2SH28_9APHY</name>
<evidence type="ECO:0000256" key="1">
    <source>
        <dbReference type="SAM" id="MobiDB-lite"/>
    </source>
</evidence>
<dbReference type="Proteomes" id="UP000313359">
    <property type="component" value="Unassembled WGS sequence"/>
</dbReference>
<sequence>MSSPARLSHRRRSHSASSPLPRRKPDDAKWRLSLKRSRPSSIRSPSYKDLVHNQPAEKWDVDQWRRGKRARRDPDTEESSDEAPSLGFSIPSSDPIFPAESSETPAPRLPSTSHLPSSSAAFQFFSQRPEKKHRRHPHSGVSSARARWSREASRERERISSDEARRLRANALGELHRSVADSNEGLLRRMQDWESSRLRSLRSERQAPGSPSTLGAQSSQAPHLSRRVTSFYGTPQVTEAVAEQSEDEDDLFIVGEASSLPVARSPAHKKRALSMSMMDVDIPQIQTLSSPFAAFDGSERSSSPVDRSLNPSAYSSEDEGHVDMDTDLSSSGIFSTPALSHTYSVSTNSSLVSLPLSHQAGESLATPSNSSNTGVPGFTAPLSSPHLPSTASRSEKAIAALTLAMANGAAGINDYEALRMTEDLTTLDDSHAGELWS</sequence>
<keyword evidence="3" id="KW-1185">Reference proteome</keyword>
<dbReference type="AlphaFoldDB" id="A0A5C2SH28"/>
<feature type="region of interest" description="Disordered" evidence="1">
    <location>
        <begin position="197"/>
        <end position="224"/>
    </location>
</feature>
<feature type="compositionally biased region" description="Low complexity" evidence="1">
    <location>
        <begin position="117"/>
        <end position="127"/>
    </location>
</feature>
<evidence type="ECO:0000313" key="2">
    <source>
        <dbReference type="EMBL" id="RPD63082.1"/>
    </source>
</evidence>
<feature type="region of interest" description="Disordered" evidence="1">
    <location>
        <begin position="294"/>
        <end position="326"/>
    </location>
</feature>